<gene>
    <name evidence="3" type="ORF">OH76DRAFT_1551862</name>
</gene>
<evidence type="ECO:0000256" key="2">
    <source>
        <dbReference type="SAM" id="MobiDB-lite"/>
    </source>
</evidence>
<feature type="compositionally biased region" description="Pro residues" evidence="2">
    <location>
        <begin position="454"/>
        <end position="476"/>
    </location>
</feature>
<feature type="region of interest" description="Disordered" evidence="2">
    <location>
        <begin position="259"/>
        <end position="992"/>
    </location>
</feature>
<feature type="region of interest" description="Disordered" evidence="2">
    <location>
        <begin position="1"/>
        <end position="57"/>
    </location>
</feature>
<dbReference type="Proteomes" id="UP000256964">
    <property type="component" value="Unassembled WGS sequence"/>
</dbReference>
<feature type="compositionally biased region" description="Low complexity" evidence="2">
    <location>
        <begin position="654"/>
        <end position="670"/>
    </location>
</feature>
<accession>A0A371DS84</accession>
<feature type="compositionally biased region" description="Low complexity" evidence="2">
    <location>
        <begin position="873"/>
        <end position="884"/>
    </location>
</feature>
<feature type="compositionally biased region" description="Low complexity" evidence="2">
    <location>
        <begin position="833"/>
        <end position="852"/>
    </location>
</feature>
<evidence type="ECO:0000256" key="1">
    <source>
        <dbReference type="SAM" id="Coils"/>
    </source>
</evidence>
<feature type="compositionally biased region" description="Pro residues" evidence="2">
    <location>
        <begin position="729"/>
        <end position="753"/>
    </location>
</feature>
<dbReference type="OrthoDB" id="3268221at2759"/>
<feature type="compositionally biased region" description="Low complexity" evidence="2">
    <location>
        <begin position="1"/>
        <end position="33"/>
    </location>
</feature>
<sequence>METSEASTSSSGSPSESPIDLQPSSRSARSSISEHPRRRRSKDDRPDRPNTFSSMRDVARVLISRERETMDLKRTLYTLTEQLKAERQRADAAENKTREVLALFKSANETKITAEQASARASEELRMYKLQYENAREELRRAQKIIDALESQRVDAEEAAAKARSMARRLKEEKIIMQAREEGRRQGLEEGLAQGRVVGYEEGRAAGYERGQAETERAYTSAPATEMDYETPRARQYETIHISRPSSSEESIPTANYTQTLDSNLPVPPPITTPARIPTPAAAPSRPPTRTPSQAEIRPVPVHNILSPSHPPVDIPPDGWIPQIDDGRIRLPPPHEMAPPPPSPSPPLSAVLNNVTLKNIPDEPVMIPPPTNSDREPSRRPRHRRRNSTESESTTMSQFEILGPPTPSMPTLRPHARERPNVLSAIAEERERSSASSPVYGLPNLSTQSFQMPTPTPGMPVPVPPSPQNPPPPQNPAYPDTTPRYTRSREDLARSDEDYYSRGNTPRYSRDEGSHRSRSPGPQNAYRSRSPGPENAYRSRSPGPENSYRSRSPGPQTTTSTYEPSRDRGAYDTYGGAQSIPRGSTPASQYSVPRGTPSVQRAPSVGASTVHSVPRGGTPSVQRAPSAGTPSVHRYSSRDNLSRVQNIYAPPHSPHSSPESPNPGIVAPAPSLRPPPPQQSPQNRGSVSSNEITFNVEPPSRPESNISRTEGGEPHRFFLSAEDADRPLPATPTEPDPSTQPPPVTSPVIPPPVMMSGSWGSSLPSGFIPTGPPSPMGSSTSIGPAGVPLPSSSFGSSTVGPAGVPLPPSSFGATSSVRSDSGIPGGFPGGEGPPVVIPLQPSSRSSQSAGSSRNAKQPYTRSAIRRQDEDESSSVSSGMGSVDSLTTPPARTRKLSTRSSTPAYAEAPVPANVQYPAPPTPRSTNNSLGSYSNRASRVPLPASVSGSTSGSAVGGPPTTRSSIFGGTRPPSEAGRPRSPHMGGRNLYSPSAPAMSLPVPEPVIPIPIPEPTPITSPVVPASPYRRTTTPLADIDPGPPPMGRAASPVASAVSAATTTNARGGKKKKGKR</sequence>
<feature type="coiled-coil region" evidence="1">
    <location>
        <begin position="76"/>
        <end position="173"/>
    </location>
</feature>
<feature type="compositionally biased region" description="Low complexity" evidence="2">
    <location>
        <begin position="941"/>
        <end position="959"/>
    </location>
</feature>
<name>A0A371DS84_9APHY</name>
<protein>
    <submittedName>
        <fullName evidence="3">Uncharacterized protein</fullName>
    </submittedName>
</protein>
<evidence type="ECO:0000313" key="3">
    <source>
        <dbReference type="EMBL" id="RDX55409.1"/>
    </source>
</evidence>
<feature type="compositionally biased region" description="Polar residues" evidence="2">
    <location>
        <begin position="922"/>
        <end position="935"/>
    </location>
</feature>
<feature type="compositionally biased region" description="Polar residues" evidence="2">
    <location>
        <begin position="790"/>
        <end position="799"/>
    </location>
</feature>
<keyword evidence="1" id="KW-0175">Coiled coil</keyword>
<feature type="compositionally biased region" description="Polar residues" evidence="2">
    <location>
        <begin position="581"/>
        <end position="611"/>
    </location>
</feature>
<feature type="compositionally biased region" description="Low complexity" evidence="2">
    <location>
        <begin position="273"/>
        <end position="284"/>
    </location>
</feature>
<dbReference type="EMBL" id="KZ857382">
    <property type="protein sequence ID" value="RDX55409.1"/>
    <property type="molecule type" value="Genomic_DNA"/>
</dbReference>
<feature type="compositionally biased region" description="Polar residues" evidence="2">
    <location>
        <begin position="547"/>
        <end position="563"/>
    </location>
</feature>
<feature type="compositionally biased region" description="Pro residues" evidence="2">
    <location>
        <begin position="331"/>
        <end position="347"/>
    </location>
</feature>
<feature type="compositionally biased region" description="Polar residues" evidence="2">
    <location>
        <begin position="683"/>
        <end position="693"/>
    </location>
</feature>
<evidence type="ECO:0000313" key="4">
    <source>
        <dbReference type="Proteomes" id="UP000256964"/>
    </source>
</evidence>
<feature type="compositionally biased region" description="Low complexity" evidence="2">
    <location>
        <begin position="1043"/>
        <end position="1059"/>
    </location>
</feature>
<feature type="compositionally biased region" description="Gly residues" evidence="2">
    <location>
        <begin position="823"/>
        <end position="832"/>
    </location>
</feature>
<proteinExistence type="predicted"/>
<feature type="compositionally biased region" description="Basic and acidic residues" evidence="2">
    <location>
        <begin position="487"/>
        <end position="500"/>
    </location>
</feature>
<dbReference type="STRING" id="139420.A0A371DS84"/>
<reference evidence="3 4" key="1">
    <citation type="journal article" date="2018" name="Biotechnol. Biofuels">
        <title>Integrative visual omics of the white-rot fungus Polyporus brumalis exposes the biotechnological potential of its oxidative enzymes for delignifying raw plant biomass.</title>
        <authorList>
            <person name="Miyauchi S."/>
            <person name="Rancon A."/>
            <person name="Drula E."/>
            <person name="Hage H."/>
            <person name="Chaduli D."/>
            <person name="Favel A."/>
            <person name="Grisel S."/>
            <person name="Henrissat B."/>
            <person name="Herpoel-Gimbert I."/>
            <person name="Ruiz-Duenas F.J."/>
            <person name="Chevret D."/>
            <person name="Hainaut M."/>
            <person name="Lin J."/>
            <person name="Wang M."/>
            <person name="Pangilinan J."/>
            <person name="Lipzen A."/>
            <person name="Lesage-Meessen L."/>
            <person name="Navarro D."/>
            <person name="Riley R."/>
            <person name="Grigoriev I.V."/>
            <person name="Zhou S."/>
            <person name="Raouche S."/>
            <person name="Rosso M.N."/>
        </authorList>
    </citation>
    <scope>NUCLEOTIDE SEQUENCE [LARGE SCALE GENOMIC DNA]</scope>
    <source>
        <strain evidence="3 4">BRFM 1820</strain>
    </source>
</reference>
<organism evidence="3 4">
    <name type="scientific">Lentinus brumalis</name>
    <dbReference type="NCBI Taxonomy" id="2498619"/>
    <lineage>
        <taxon>Eukaryota</taxon>
        <taxon>Fungi</taxon>
        <taxon>Dikarya</taxon>
        <taxon>Basidiomycota</taxon>
        <taxon>Agaricomycotina</taxon>
        <taxon>Agaricomycetes</taxon>
        <taxon>Polyporales</taxon>
        <taxon>Polyporaceae</taxon>
        <taxon>Lentinus</taxon>
    </lineage>
</organism>
<keyword evidence="4" id="KW-1185">Reference proteome</keyword>
<feature type="region of interest" description="Disordered" evidence="2">
    <location>
        <begin position="1007"/>
        <end position="1069"/>
    </location>
</feature>
<dbReference type="AlphaFoldDB" id="A0A371DS84"/>